<accession>A7IJV8</accession>
<protein>
    <recommendedName>
        <fullName evidence="5">DUF2852 domain-containing protein</fullName>
    </recommendedName>
</protein>
<dbReference type="PhylomeDB" id="A7IJV8"/>
<dbReference type="InterPro" id="IPR021273">
    <property type="entry name" value="DUF2852"/>
</dbReference>
<evidence type="ECO:0008006" key="5">
    <source>
        <dbReference type="Google" id="ProtNLM"/>
    </source>
</evidence>
<dbReference type="STRING" id="78245.Xaut_3071"/>
<dbReference type="AlphaFoldDB" id="A7IJV8"/>
<keyword evidence="2" id="KW-0472">Membrane</keyword>
<proteinExistence type="predicted"/>
<evidence type="ECO:0000313" key="4">
    <source>
        <dbReference type="Proteomes" id="UP000002417"/>
    </source>
</evidence>
<keyword evidence="2" id="KW-1133">Transmembrane helix</keyword>
<dbReference type="Proteomes" id="UP000002417">
    <property type="component" value="Chromosome"/>
</dbReference>
<feature type="compositionally biased region" description="Pro residues" evidence="1">
    <location>
        <begin position="138"/>
        <end position="147"/>
    </location>
</feature>
<feature type="compositionally biased region" description="Basic and acidic residues" evidence="1">
    <location>
        <begin position="123"/>
        <end position="136"/>
    </location>
</feature>
<evidence type="ECO:0000313" key="3">
    <source>
        <dbReference type="EMBL" id="ABS68301.1"/>
    </source>
</evidence>
<evidence type="ECO:0000256" key="1">
    <source>
        <dbReference type="SAM" id="MobiDB-lite"/>
    </source>
</evidence>
<reference evidence="3 4" key="1">
    <citation type="submission" date="2007-07" db="EMBL/GenBank/DDBJ databases">
        <title>Complete sequence of chromosome of Xanthobacter autotrophicus Py2.</title>
        <authorList>
            <consortium name="US DOE Joint Genome Institute"/>
            <person name="Copeland A."/>
            <person name="Lucas S."/>
            <person name="Lapidus A."/>
            <person name="Barry K."/>
            <person name="Glavina del Rio T."/>
            <person name="Hammon N."/>
            <person name="Israni S."/>
            <person name="Dalin E."/>
            <person name="Tice H."/>
            <person name="Pitluck S."/>
            <person name="Sims D."/>
            <person name="Brettin T."/>
            <person name="Bruce D."/>
            <person name="Detter J.C."/>
            <person name="Han C."/>
            <person name="Tapia R."/>
            <person name="Brainard J."/>
            <person name="Schmutz J."/>
            <person name="Larimer F."/>
            <person name="Land M."/>
            <person name="Hauser L."/>
            <person name="Kyrpides N."/>
            <person name="Kim E."/>
            <person name="Ensigns S.A."/>
            <person name="Richardson P."/>
        </authorList>
    </citation>
    <scope>NUCLEOTIDE SEQUENCE [LARGE SCALE GENOMIC DNA]</scope>
    <source>
        <strain evidence="4">ATCC BAA-1158 / Py2</strain>
    </source>
</reference>
<evidence type="ECO:0000256" key="2">
    <source>
        <dbReference type="SAM" id="Phobius"/>
    </source>
</evidence>
<keyword evidence="2" id="KW-0812">Transmembrane</keyword>
<gene>
    <name evidence="3" type="ordered locus">Xaut_3071</name>
</gene>
<sequence length="147" mass="16615">MLLTLTGNAAMELAYKLDSYGKPAWIALTVLGFMAWWPLGLAILAFTIGSGRMGCGAKRGFSRWQEEGGDALRGAFGRWSRTMPSSGNRAFDEYRQETLRRLEEEQKDFRDFLERLRQAKDKSEFDQFMADRRGRPAEPAPDAPSGK</sequence>
<keyword evidence="4" id="KW-1185">Reference proteome</keyword>
<dbReference type="EMBL" id="CP000781">
    <property type="protein sequence ID" value="ABS68301.1"/>
    <property type="molecule type" value="Genomic_DNA"/>
</dbReference>
<organism evidence="3 4">
    <name type="scientific">Xanthobacter autotrophicus (strain ATCC BAA-1158 / Py2)</name>
    <dbReference type="NCBI Taxonomy" id="78245"/>
    <lineage>
        <taxon>Bacteria</taxon>
        <taxon>Pseudomonadati</taxon>
        <taxon>Pseudomonadota</taxon>
        <taxon>Alphaproteobacteria</taxon>
        <taxon>Hyphomicrobiales</taxon>
        <taxon>Xanthobacteraceae</taxon>
        <taxon>Xanthobacter</taxon>
    </lineage>
</organism>
<name>A7IJV8_XANP2</name>
<dbReference type="HOGENOM" id="CLU_129704_0_0_5"/>
<dbReference type="eggNOG" id="ENOG5031HJW">
    <property type="taxonomic scope" value="Bacteria"/>
</dbReference>
<dbReference type="Pfam" id="PF11014">
    <property type="entry name" value="DUF2852"/>
    <property type="match status" value="1"/>
</dbReference>
<feature type="transmembrane region" description="Helical" evidence="2">
    <location>
        <begin position="24"/>
        <end position="49"/>
    </location>
</feature>
<dbReference type="KEGG" id="xau:Xaut_3071"/>
<feature type="region of interest" description="Disordered" evidence="1">
    <location>
        <begin position="123"/>
        <end position="147"/>
    </location>
</feature>